<protein>
    <submittedName>
        <fullName evidence="3">Oxidoreductase</fullName>
    </submittedName>
</protein>
<evidence type="ECO:0000259" key="1">
    <source>
        <dbReference type="Pfam" id="PF07992"/>
    </source>
</evidence>
<evidence type="ECO:0000313" key="2">
    <source>
        <dbReference type="EMBL" id="GGU99350.1"/>
    </source>
</evidence>
<proteinExistence type="predicted"/>
<dbReference type="InterPro" id="IPR036188">
    <property type="entry name" value="FAD/NAD-bd_sf"/>
</dbReference>
<dbReference type="Proteomes" id="UP000037395">
    <property type="component" value="Unassembled WGS sequence"/>
</dbReference>
<comment type="caution">
    <text evidence="3">The sequence shown here is derived from an EMBL/GenBank/DDBJ whole genome shotgun (WGS) entry which is preliminary data.</text>
</comment>
<dbReference type="PRINTS" id="PR00469">
    <property type="entry name" value="PNDRDTASEII"/>
</dbReference>
<dbReference type="Proteomes" id="UP000610124">
    <property type="component" value="Unassembled WGS sequence"/>
</dbReference>
<dbReference type="KEGG" id="kau:B6264_30225"/>
<dbReference type="OrthoDB" id="4289510at2"/>
<evidence type="ECO:0000313" key="4">
    <source>
        <dbReference type="Proteomes" id="UP000037395"/>
    </source>
</evidence>
<dbReference type="InterPro" id="IPR023753">
    <property type="entry name" value="FAD/NAD-binding_dom"/>
</dbReference>
<dbReference type="GO" id="GO:0050660">
    <property type="term" value="F:flavin adenine dinucleotide binding"/>
    <property type="evidence" value="ECO:0007669"/>
    <property type="project" value="TreeGrafter"/>
</dbReference>
<accession>A0A1E7NE98</accession>
<keyword evidence="4" id="KW-1185">Reference proteome</keyword>
<dbReference type="AlphaFoldDB" id="A0A1E7NE98"/>
<reference evidence="3 4" key="2">
    <citation type="submission" date="2014-07" db="EMBL/GenBank/DDBJ databases">
        <authorList>
            <person name="Zhang J.E."/>
            <person name="Yang H."/>
            <person name="Guo J."/>
            <person name="Deng Z."/>
            <person name="Luo H."/>
            <person name="Luo M."/>
            <person name="Zhao B."/>
        </authorList>
    </citation>
    <scope>NUCLEOTIDE SEQUENCE [LARGE SCALE GENOMIC DNA]</scope>
    <source>
        <strain evidence="3">ATCC 10762</strain>
        <strain evidence="4">ATCC 10762 / DSM 40127 / CCM 3239 / JCM 4008 / LMG 5968 / NBRC 12843 / NCIMB 8234 / A-377</strain>
    </source>
</reference>
<dbReference type="PANTHER" id="PTHR43014">
    <property type="entry name" value="MERCURIC REDUCTASE"/>
    <property type="match status" value="1"/>
</dbReference>
<dbReference type="Gene3D" id="3.50.50.60">
    <property type="entry name" value="FAD/NAD(P)-binding domain"/>
    <property type="match status" value="2"/>
</dbReference>
<dbReference type="RefSeq" id="WP_030557359.1">
    <property type="nucleotide sequence ID" value="NZ_BMUB01000022.1"/>
</dbReference>
<dbReference type="EMBL" id="JPRF03000002">
    <property type="protein sequence ID" value="OEV38992.1"/>
    <property type="molecule type" value="Genomic_DNA"/>
</dbReference>
<evidence type="ECO:0000313" key="3">
    <source>
        <dbReference type="EMBL" id="OEV38992.1"/>
    </source>
</evidence>
<name>A0A1E7NE98_KITAU</name>
<reference evidence="4" key="3">
    <citation type="submission" date="2016-08" db="EMBL/GenBank/DDBJ databases">
        <title>Sequencing, assembly and comparative genomics of S. aureofaciens ATCC 10762.</title>
        <authorList>
            <person name="Gradnigo J.S."/>
            <person name="Johnson N."/>
            <person name="Somerville G.A."/>
        </authorList>
    </citation>
    <scope>NUCLEOTIDE SEQUENCE [LARGE SCALE GENOMIC DNA]</scope>
    <source>
        <strain evidence="4">ATCC 10762 / DSM 40127 / CCM 3239 / JCM 4008 / LMG 5968 / NBRC 12843 / NCIMB 8234 / A-377</strain>
    </source>
</reference>
<dbReference type="PRINTS" id="PR00368">
    <property type="entry name" value="FADPNR"/>
</dbReference>
<dbReference type="Pfam" id="PF07992">
    <property type="entry name" value="Pyr_redox_2"/>
    <property type="match status" value="1"/>
</dbReference>
<reference evidence="3" key="4">
    <citation type="submission" date="2016-08" db="EMBL/GenBank/DDBJ databases">
        <title>Sequencing, Assembly and Comparative Genomics of S. aureofaciens ATCC 10762.</title>
        <authorList>
            <person name="Gradnigo J.S."/>
            <person name="Johnson N."/>
            <person name="Somerville G.A."/>
        </authorList>
    </citation>
    <scope>NUCLEOTIDE SEQUENCE [LARGE SCALE GENOMIC DNA]</scope>
    <source>
        <strain evidence="3">ATCC 10762</strain>
    </source>
</reference>
<dbReference type="GO" id="GO:0003955">
    <property type="term" value="F:NAD(P)H dehydrogenase (quinone) activity"/>
    <property type="evidence" value="ECO:0007669"/>
    <property type="project" value="TreeGrafter"/>
</dbReference>
<dbReference type="EMBL" id="BMUB01000022">
    <property type="protein sequence ID" value="GGU99350.1"/>
    <property type="molecule type" value="Genomic_DNA"/>
</dbReference>
<feature type="domain" description="FAD/NAD(P)-binding" evidence="1">
    <location>
        <begin position="9"/>
        <end position="125"/>
    </location>
</feature>
<dbReference type="PANTHER" id="PTHR43014:SF2">
    <property type="entry name" value="MERCURIC REDUCTASE"/>
    <property type="match status" value="1"/>
</dbReference>
<dbReference type="GeneID" id="97489167"/>
<accession>A0A8H9HYS5</accession>
<organism evidence="3 4">
    <name type="scientific">Kitasatospora aureofaciens</name>
    <name type="common">Streptomyces aureofaciens</name>
    <dbReference type="NCBI Taxonomy" id="1894"/>
    <lineage>
        <taxon>Bacteria</taxon>
        <taxon>Bacillati</taxon>
        <taxon>Actinomycetota</taxon>
        <taxon>Actinomycetes</taxon>
        <taxon>Kitasatosporales</taxon>
        <taxon>Streptomycetaceae</taxon>
        <taxon>Kitasatospora</taxon>
    </lineage>
</organism>
<reference evidence="2" key="1">
    <citation type="journal article" date="2014" name="Int. J. Syst. Evol. Microbiol.">
        <title>Complete genome sequence of Corynebacterium casei LMG S-19264T (=DSM 44701T), isolated from a smear-ripened cheese.</title>
        <authorList>
            <consortium name="US DOE Joint Genome Institute (JGI-PGF)"/>
            <person name="Walter F."/>
            <person name="Albersmeier A."/>
            <person name="Kalinowski J."/>
            <person name="Ruckert C."/>
        </authorList>
    </citation>
    <scope>NUCLEOTIDE SEQUENCE</scope>
    <source>
        <strain evidence="2">JCM 4434</strain>
    </source>
</reference>
<sequence length="303" mass="31044">MSTPFGDPDLVIVGGGPAGCAAALMAASLGLRSALIESNNIGGRLHVIGALSNVPGDWADGPSLAQALARDIRRIQESGHCTVITGRATAVSADSRSASVTLADGSTVTGNAVIAATGVASITPAEAGWISAPADLDPAPLWRARPADLKGRACVLGGDRPLGTWLRAHPDVQRQLLVVHPATDDYKTAEVQQDSRAQLRRARHVTLNPAPCGGYIVDVEATDGSTTAYACDTLLTNIGNRPAALPGLTADEDGYCPSDSQGPLIATAGDLRSARFQRIVTAQGSGAQAVLSCYYSTAVRATA</sequence>
<dbReference type="SUPFAM" id="SSF51905">
    <property type="entry name" value="FAD/NAD(P)-binding domain"/>
    <property type="match status" value="1"/>
</dbReference>
<reference evidence="2" key="5">
    <citation type="submission" date="2020-09" db="EMBL/GenBank/DDBJ databases">
        <authorList>
            <person name="Sun Q."/>
            <person name="Ohkuma M."/>
        </authorList>
    </citation>
    <scope>NUCLEOTIDE SEQUENCE</scope>
    <source>
        <strain evidence="2">JCM 4434</strain>
    </source>
</reference>
<gene>
    <name evidence="2" type="ORF">GCM10010502_62240</name>
    <name evidence="3" type="ORF">HS99_0017955</name>
</gene>